<feature type="domain" description="Lipocalin/cytosolic fatty-acid binding" evidence="14">
    <location>
        <begin position="33"/>
        <end position="172"/>
    </location>
</feature>
<evidence type="ECO:0000256" key="3">
    <source>
        <dbReference type="ARBA" id="ARBA00011738"/>
    </source>
</evidence>
<evidence type="ECO:0000259" key="14">
    <source>
        <dbReference type="Pfam" id="PF08212"/>
    </source>
</evidence>
<comment type="similarity">
    <text evidence="2 12">Belongs to the calycin superfamily. Lipocalin family.</text>
</comment>
<dbReference type="InterPro" id="IPR002446">
    <property type="entry name" value="Lipocalin_bac"/>
</dbReference>
<dbReference type="SUPFAM" id="SSF50814">
    <property type="entry name" value="Lipocalins"/>
    <property type="match status" value="1"/>
</dbReference>
<dbReference type="Pfam" id="PF08212">
    <property type="entry name" value="Lipocalin_2"/>
    <property type="match status" value="1"/>
</dbReference>
<dbReference type="EMBL" id="CP033577">
    <property type="protein sequence ID" value="AYV20181.1"/>
    <property type="molecule type" value="Genomic_DNA"/>
</dbReference>
<dbReference type="GO" id="GO:0009279">
    <property type="term" value="C:cell outer membrane"/>
    <property type="evidence" value="ECO:0007669"/>
    <property type="project" value="UniProtKB-SubCell"/>
</dbReference>
<comment type="subcellular location">
    <subcellularLocation>
        <location evidence="1">Cell outer membrane</location>
        <topology evidence="1">Lipid-anchor</topology>
    </subcellularLocation>
</comment>
<evidence type="ECO:0000313" key="16">
    <source>
        <dbReference type="Proteomes" id="UP000279760"/>
    </source>
</evidence>
<dbReference type="PANTHER" id="PTHR10612:SF34">
    <property type="entry name" value="APOLIPOPROTEIN D"/>
    <property type="match status" value="1"/>
</dbReference>
<sequence length="179" mass="20419">MIKTILRYFVVSLPLLLLGCTGIPDKVQPVTGFDLDRYLGKWYEVARLDHSFERGLDNVTATYSLNDDGSVKVLNRGWDTKEQEWSEAEGKAKFVSSPDIAHLKVSFFGPFYGSYVVYYLEPDYSAALVSGYNSDYFWILSRTLTIKEAKLDQYLKIAYEAGFDTSALIFPKHDKPKQN</sequence>
<comment type="subunit">
    <text evidence="3 12">Homodimer.</text>
</comment>
<gene>
    <name evidence="15" type="ORF">ECB94_02195</name>
</gene>
<evidence type="ECO:0000256" key="5">
    <source>
        <dbReference type="ARBA" id="ARBA00023121"/>
    </source>
</evidence>
<protein>
    <recommendedName>
        <fullName evidence="11 12">Outer membrane lipoprotein Blc</fullName>
    </recommendedName>
</protein>
<evidence type="ECO:0000313" key="15">
    <source>
        <dbReference type="EMBL" id="AYV20181.1"/>
    </source>
</evidence>
<dbReference type="PANTHER" id="PTHR10612">
    <property type="entry name" value="APOLIPOPROTEIN D"/>
    <property type="match status" value="1"/>
</dbReference>
<keyword evidence="9 12" id="KW-0449">Lipoprotein</keyword>
<evidence type="ECO:0000256" key="7">
    <source>
        <dbReference type="ARBA" id="ARBA00023139"/>
    </source>
</evidence>
<keyword evidence="4" id="KW-0732">Signal</keyword>
<keyword evidence="8 12" id="KW-0998">Cell outer membrane</keyword>
<feature type="lipid moiety-binding region" description="N-palmitoyl cysteine" evidence="13">
    <location>
        <position position="20"/>
    </location>
</feature>
<dbReference type="PROSITE" id="PS51257">
    <property type="entry name" value="PROKAR_LIPOPROTEIN"/>
    <property type="match status" value="1"/>
</dbReference>
<dbReference type="PRINTS" id="PR01171">
    <property type="entry name" value="BCTLIPOCALIN"/>
</dbReference>
<accession>A0A3G4VAJ5</accession>
<dbReference type="FunFam" id="2.40.128.20:FF:000002">
    <property type="entry name" value="Outer membrane lipoprotein Blc"/>
    <property type="match status" value="1"/>
</dbReference>
<keyword evidence="7 13" id="KW-0564">Palmitate</keyword>
<evidence type="ECO:0000256" key="9">
    <source>
        <dbReference type="ARBA" id="ARBA00023288"/>
    </source>
</evidence>
<dbReference type="RefSeq" id="WP_124939881.1">
    <property type="nucleotide sequence ID" value="NZ_CP033577.1"/>
</dbReference>
<dbReference type="GO" id="GO:0006950">
    <property type="term" value="P:response to stress"/>
    <property type="evidence" value="ECO:0007669"/>
    <property type="project" value="UniProtKB-ARBA"/>
</dbReference>
<reference evidence="15 16" key="1">
    <citation type="submission" date="2018-11" db="EMBL/GenBank/DDBJ databases">
        <title>Complete Genome Sequence of Vbrio mediterranei 117-T6: a Potential Pathogen Bacteria Isolated from the Conchocelis of Pyropia.</title>
        <authorList>
            <person name="Liu Q."/>
        </authorList>
    </citation>
    <scope>NUCLEOTIDE SEQUENCE [LARGE SCALE GENOMIC DNA]</scope>
    <source>
        <strain evidence="15 16">117-T6</strain>
    </source>
</reference>
<evidence type="ECO:0000256" key="8">
    <source>
        <dbReference type="ARBA" id="ARBA00023237"/>
    </source>
</evidence>
<evidence type="ECO:0000256" key="12">
    <source>
        <dbReference type="PIRNR" id="PIRNR036893"/>
    </source>
</evidence>
<evidence type="ECO:0000256" key="6">
    <source>
        <dbReference type="ARBA" id="ARBA00023136"/>
    </source>
</evidence>
<dbReference type="InterPro" id="IPR022271">
    <property type="entry name" value="Lipocalin_ApoD"/>
</dbReference>
<keyword evidence="6 12" id="KW-0472">Membrane</keyword>
<comment type="function">
    <text evidence="10 12">Involved in the storage or transport of lipids necessary for membrane maintenance under stressful conditions. Displays a binding preference for lysophospholipids.</text>
</comment>
<dbReference type="AlphaFoldDB" id="A0A3G4VAJ5"/>
<dbReference type="Gene3D" id="2.40.128.20">
    <property type="match status" value="1"/>
</dbReference>
<dbReference type="PIRSF" id="PIRSF036893">
    <property type="entry name" value="Lipocalin_ApoD"/>
    <property type="match status" value="1"/>
</dbReference>
<dbReference type="CDD" id="cd19438">
    <property type="entry name" value="lipocalin_Blc-like"/>
    <property type="match status" value="1"/>
</dbReference>
<evidence type="ECO:0000256" key="10">
    <source>
        <dbReference type="ARBA" id="ARBA00057024"/>
    </source>
</evidence>
<evidence type="ECO:0000256" key="11">
    <source>
        <dbReference type="ARBA" id="ARBA00071217"/>
    </source>
</evidence>
<evidence type="ECO:0000256" key="4">
    <source>
        <dbReference type="ARBA" id="ARBA00022729"/>
    </source>
</evidence>
<feature type="lipid moiety-binding region" description="S-diacylglycerol cysteine" evidence="13">
    <location>
        <position position="20"/>
    </location>
</feature>
<dbReference type="InterPro" id="IPR000566">
    <property type="entry name" value="Lipocln_cytosolic_FA-bd_dom"/>
</dbReference>
<evidence type="ECO:0000256" key="13">
    <source>
        <dbReference type="PIRSR" id="PIRSR036893-52"/>
    </source>
</evidence>
<dbReference type="InterPro" id="IPR022272">
    <property type="entry name" value="Lipocalin_CS"/>
</dbReference>
<organism evidence="15 16">
    <name type="scientific">Vibrio mediterranei</name>
    <dbReference type="NCBI Taxonomy" id="689"/>
    <lineage>
        <taxon>Bacteria</taxon>
        <taxon>Pseudomonadati</taxon>
        <taxon>Pseudomonadota</taxon>
        <taxon>Gammaproteobacteria</taxon>
        <taxon>Vibrionales</taxon>
        <taxon>Vibrionaceae</taxon>
        <taxon>Vibrio</taxon>
    </lineage>
</organism>
<evidence type="ECO:0000256" key="1">
    <source>
        <dbReference type="ARBA" id="ARBA00004459"/>
    </source>
</evidence>
<evidence type="ECO:0000256" key="2">
    <source>
        <dbReference type="ARBA" id="ARBA00006889"/>
    </source>
</evidence>
<dbReference type="InterPro" id="IPR012674">
    <property type="entry name" value="Calycin"/>
</dbReference>
<dbReference type="Proteomes" id="UP000279760">
    <property type="component" value="Chromosome 1"/>
</dbReference>
<keyword evidence="5 12" id="KW-0446">Lipid-binding</keyword>
<dbReference type="PROSITE" id="PS00213">
    <property type="entry name" value="LIPOCALIN"/>
    <property type="match status" value="1"/>
</dbReference>
<proteinExistence type="inferred from homology"/>
<dbReference type="GO" id="GO:0008289">
    <property type="term" value="F:lipid binding"/>
    <property type="evidence" value="ECO:0007669"/>
    <property type="project" value="UniProtKB-UniRule"/>
</dbReference>
<dbReference type="InterPro" id="IPR047202">
    <property type="entry name" value="Lipocalin_Blc-like_dom"/>
</dbReference>
<name>A0A3G4VAJ5_9VIBR</name>